<proteinExistence type="predicted"/>
<evidence type="ECO:0008006" key="3">
    <source>
        <dbReference type="Google" id="ProtNLM"/>
    </source>
</evidence>
<sequence>MDVGDALDELEKNREKILEMVSGISPPPPEAFRCHPPSCFILSTPSLNLKSATVVLEDGELARGRLGRVFRGVLQYEGRNNDAQPLSVIVKLVAPRASFISLDSGYRRSLYPIIQRKDDVSDALLTDLAHEASLYESTSALAPLQGTVVPRCYGYARNPSAGAACLILEDAGKAVAAICRTRPDTLRWIFFLSFDLTLGSGTTTTTLTYYPRRILYEHQIQIHRTGVSHGDVARRNFVKGPNGIRLIDFDRGMRHECPRFIDNHPADADASIPDQANPNSCIELDKLHRWLGLCPVEELNYRRERRFNLGMALHGENDSKPAYVLPQRDSYISMGTKSCGERP</sequence>
<dbReference type="AlphaFoldDB" id="A0A9P6DSW7"/>
<accession>A0A9P6DSW7</accession>
<gene>
    <name evidence="1" type="ORF">BS47DRAFT_1394044</name>
</gene>
<evidence type="ECO:0000313" key="2">
    <source>
        <dbReference type="Proteomes" id="UP000886523"/>
    </source>
</evidence>
<reference evidence="1" key="1">
    <citation type="journal article" date="2020" name="Nat. Commun.">
        <title>Large-scale genome sequencing of mycorrhizal fungi provides insights into the early evolution of symbiotic traits.</title>
        <authorList>
            <person name="Miyauchi S."/>
            <person name="Kiss E."/>
            <person name="Kuo A."/>
            <person name="Drula E."/>
            <person name="Kohler A."/>
            <person name="Sanchez-Garcia M."/>
            <person name="Morin E."/>
            <person name="Andreopoulos B."/>
            <person name="Barry K.W."/>
            <person name="Bonito G."/>
            <person name="Buee M."/>
            <person name="Carver A."/>
            <person name="Chen C."/>
            <person name="Cichocki N."/>
            <person name="Clum A."/>
            <person name="Culley D."/>
            <person name="Crous P.W."/>
            <person name="Fauchery L."/>
            <person name="Girlanda M."/>
            <person name="Hayes R.D."/>
            <person name="Keri Z."/>
            <person name="LaButti K."/>
            <person name="Lipzen A."/>
            <person name="Lombard V."/>
            <person name="Magnuson J."/>
            <person name="Maillard F."/>
            <person name="Murat C."/>
            <person name="Nolan M."/>
            <person name="Ohm R.A."/>
            <person name="Pangilinan J."/>
            <person name="Pereira M.F."/>
            <person name="Perotto S."/>
            <person name="Peter M."/>
            <person name="Pfister S."/>
            <person name="Riley R."/>
            <person name="Sitrit Y."/>
            <person name="Stielow J.B."/>
            <person name="Szollosi G."/>
            <person name="Zifcakova L."/>
            <person name="Stursova M."/>
            <person name="Spatafora J.W."/>
            <person name="Tedersoo L."/>
            <person name="Vaario L.M."/>
            <person name="Yamada A."/>
            <person name="Yan M."/>
            <person name="Wang P."/>
            <person name="Xu J."/>
            <person name="Bruns T."/>
            <person name="Baldrian P."/>
            <person name="Vilgalys R."/>
            <person name="Dunand C."/>
            <person name="Henrissat B."/>
            <person name="Grigoriev I.V."/>
            <person name="Hibbett D."/>
            <person name="Nagy L.G."/>
            <person name="Martin F.M."/>
        </authorList>
    </citation>
    <scope>NUCLEOTIDE SEQUENCE</scope>
    <source>
        <strain evidence="1">UP504</strain>
    </source>
</reference>
<dbReference type="OrthoDB" id="3182995at2759"/>
<name>A0A9P6DSW7_9AGAM</name>
<organism evidence="1 2">
    <name type="scientific">Hydnum rufescens UP504</name>
    <dbReference type="NCBI Taxonomy" id="1448309"/>
    <lineage>
        <taxon>Eukaryota</taxon>
        <taxon>Fungi</taxon>
        <taxon>Dikarya</taxon>
        <taxon>Basidiomycota</taxon>
        <taxon>Agaricomycotina</taxon>
        <taxon>Agaricomycetes</taxon>
        <taxon>Cantharellales</taxon>
        <taxon>Hydnaceae</taxon>
        <taxon>Hydnum</taxon>
    </lineage>
</organism>
<dbReference type="InterPro" id="IPR011009">
    <property type="entry name" value="Kinase-like_dom_sf"/>
</dbReference>
<dbReference type="SUPFAM" id="SSF56112">
    <property type="entry name" value="Protein kinase-like (PK-like)"/>
    <property type="match status" value="1"/>
</dbReference>
<comment type="caution">
    <text evidence="1">The sequence shown here is derived from an EMBL/GenBank/DDBJ whole genome shotgun (WGS) entry which is preliminary data.</text>
</comment>
<evidence type="ECO:0000313" key="1">
    <source>
        <dbReference type="EMBL" id="KAF9512587.1"/>
    </source>
</evidence>
<protein>
    <recommendedName>
        <fullName evidence="3">Protein kinase domain-containing protein</fullName>
    </recommendedName>
</protein>
<dbReference type="Proteomes" id="UP000886523">
    <property type="component" value="Unassembled WGS sequence"/>
</dbReference>
<dbReference type="EMBL" id="MU128984">
    <property type="protein sequence ID" value="KAF9512587.1"/>
    <property type="molecule type" value="Genomic_DNA"/>
</dbReference>
<keyword evidence="2" id="KW-1185">Reference proteome</keyword>